<sequence length="172" mass="19363">MRPPPTHPPYIQMIKHALAAKNVSSREAIFKFIVAHYDVGKSQARAYGYMNKALTRAVASGGLKQVKGVEASGSFSAETKPTSTKCKTMSQNVVKTAATKKLKPSWTKELKQEALQLQKVMLDKKKKDVPSEQQQQQPISEGKKRRKKKNRSGAFKRARKNLNVQKQKQKKQ</sequence>
<evidence type="ECO:0000313" key="4">
    <source>
        <dbReference type="WBParaSite" id="Gr19_v10_g9889.t1"/>
    </source>
</evidence>
<dbReference type="Pfam" id="PF00538">
    <property type="entry name" value="Linker_histone"/>
    <property type="match status" value="1"/>
</dbReference>
<feature type="domain" description="H15" evidence="2">
    <location>
        <begin position="6"/>
        <end position="79"/>
    </location>
</feature>
<protein>
    <submittedName>
        <fullName evidence="4">H15 domain-containing protein</fullName>
    </submittedName>
</protein>
<dbReference type="GO" id="GO:0000786">
    <property type="term" value="C:nucleosome"/>
    <property type="evidence" value="ECO:0007669"/>
    <property type="project" value="InterPro"/>
</dbReference>
<dbReference type="GO" id="GO:0003677">
    <property type="term" value="F:DNA binding"/>
    <property type="evidence" value="ECO:0007669"/>
    <property type="project" value="InterPro"/>
</dbReference>
<feature type="compositionally biased region" description="Basic residues" evidence="1">
    <location>
        <begin position="143"/>
        <end position="160"/>
    </location>
</feature>
<feature type="region of interest" description="Disordered" evidence="1">
    <location>
        <begin position="121"/>
        <end position="172"/>
    </location>
</feature>
<dbReference type="Proteomes" id="UP000887572">
    <property type="component" value="Unplaced"/>
</dbReference>
<evidence type="ECO:0000313" key="3">
    <source>
        <dbReference type="Proteomes" id="UP000887572"/>
    </source>
</evidence>
<evidence type="ECO:0000259" key="2">
    <source>
        <dbReference type="PROSITE" id="PS51504"/>
    </source>
</evidence>
<accession>A0A914IH96</accession>
<organism evidence="3 4">
    <name type="scientific">Globodera rostochiensis</name>
    <name type="common">Golden nematode worm</name>
    <name type="synonym">Heterodera rostochiensis</name>
    <dbReference type="NCBI Taxonomy" id="31243"/>
    <lineage>
        <taxon>Eukaryota</taxon>
        <taxon>Metazoa</taxon>
        <taxon>Ecdysozoa</taxon>
        <taxon>Nematoda</taxon>
        <taxon>Chromadorea</taxon>
        <taxon>Rhabditida</taxon>
        <taxon>Tylenchina</taxon>
        <taxon>Tylenchomorpha</taxon>
        <taxon>Tylenchoidea</taxon>
        <taxon>Heteroderidae</taxon>
        <taxon>Heteroderinae</taxon>
        <taxon>Globodera</taxon>
    </lineage>
</organism>
<dbReference type="WBParaSite" id="Gr19_v10_g9889.t1">
    <property type="protein sequence ID" value="Gr19_v10_g9889.t1"/>
    <property type="gene ID" value="Gr19_v10_g9889"/>
</dbReference>
<name>A0A914IH96_GLORO</name>
<evidence type="ECO:0000256" key="1">
    <source>
        <dbReference type="SAM" id="MobiDB-lite"/>
    </source>
</evidence>
<dbReference type="GO" id="GO:0006334">
    <property type="term" value="P:nucleosome assembly"/>
    <property type="evidence" value="ECO:0007669"/>
    <property type="project" value="InterPro"/>
</dbReference>
<dbReference type="InterPro" id="IPR005818">
    <property type="entry name" value="Histone_H1/H5_H15"/>
</dbReference>
<dbReference type="PROSITE" id="PS51504">
    <property type="entry name" value="H15"/>
    <property type="match status" value="1"/>
</dbReference>
<dbReference type="CDD" id="cd00073">
    <property type="entry name" value="H15"/>
    <property type="match status" value="1"/>
</dbReference>
<keyword evidence="3" id="KW-1185">Reference proteome</keyword>
<dbReference type="InterPro" id="IPR036390">
    <property type="entry name" value="WH_DNA-bd_sf"/>
</dbReference>
<dbReference type="AlphaFoldDB" id="A0A914IH96"/>
<dbReference type="InterPro" id="IPR036388">
    <property type="entry name" value="WH-like_DNA-bd_sf"/>
</dbReference>
<dbReference type="SUPFAM" id="SSF46785">
    <property type="entry name" value="Winged helix' DNA-binding domain"/>
    <property type="match status" value="1"/>
</dbReference>
<dbReference type="Gene3D" id="1.10.10.10">
    <property type="entry name" value="Winged helix-like DNA-binding domain superfamily/Winged helix DNA-binding domain"/>
    <property type="match status" value="1"/>
</dbReference>
<proteinExistence type="predicted"/>
<reference evidence="4" key="1">
    <citation type="submission" date="2022-11" db="UniProtKB">
        <authorList>
            <consortium name="WormBaseParasite"/>
        </authorList>
    </citation>
    <scope>IDENTIFICATION</scope>
</reference>
<dbReference type="SMART" id="SM00526">
    <property type="entry name" value="H15"/>
    <property type="match status" value="1"/>
</dbReference>
<feature type="compositionally biased region" description="Basic and acidic residues" evidence="1">
    <location>
        <begin position="121"/>
        <end position="130"/>
    </location>
</feature>